<reference evidence="4 5" key="1">
    <citation type="submission" date="2018-09" db="EMBL/GenBank/DDBJ databases">
        <title>Metagenome Assembled Genomes from an Advanced Water Purification Facility.</title>
        <authorList>
            <person name="Stamps B.W."/>
            <person name="Spear J.R."/>
        </authorList>
    </citation>
    <scope>NUCLEOTIDE SEQUENCE [LARGE SCALE GENOMIC DNA]</scope>
    <source>
        <strain evidence="4">Bin_63_2</strain>
    </source>
</reference>
<dbReference type="SMART" id="SM00560">
    <property type="entry name" value="LamGL"/>
    <property type="match status" value="1"/>
</dbReference>
<dbReference type="PANTHER" id="PTHR42535:SF2">
    <property type="entry name" value="CHROMOSOME UNDETERMINED SCAFFOLD_146, WHOLE GENOME SHOTGUN SEQUENCE"/>
    <property type="match status" value="1"/>
</dbReference>
<dbReference type="Gene3D" id="2.60.120.200">
    <property type="match status" value="1"/>
</dbReference>
<comment type="caution">
    <text evidence="4">The sequence shown here is derived from an EMBL/GenBank/DDBJ whole genome shotgun (WGS) entry which is preliminary data.</text>
</comment>
<dbReference type="SUPFAM" id="SSF49899">
    <property type="entry name" value="Concanavalin A-like lectins/glucanases"/>
    <property type="match status" value="1"/>
</dbReference>
<keyword evidence="2" id="KW-1015">Disulfide bond</keyword>
<evidence type="ECO:0000256" key="2">
    <source>
        <dbReference type="ARBA" id="ARBA00023157"/>
    </source>
</evidence>
<dbReference type="InterPro" id="IPR013320">
    <property type="entry name" value="ConA-like_dom_sf"/>
</dbReference>
<dbReference type="PANTHER" id="PTHR42535">
    <property type="entry name" value="OOKINETE PROTEIN, PUTATIVE-RELATED"/>
    <property type="match status" value="1"/>
</dbReference>
<dbReference type="InterPro" id="IPR006558">
    <property type="entry name" value="LamG-like"/>
</dbReference>
<dbReference type="Pfam" id="PF13385">
    <property type="entry name" value="Laminin_G_3"/>
    <property type="match status" value="1"/>
</dbReference>
<protein>
    <submittedName>
        <fullName evidence="4">LamG domain-containing protein</fullName>
    </submittedName>
</protein>
<dbReference type="AlphaFoldDB" id="A0A5C7J6J7"/>
<gene>
    <name evidence="4" type="ORF">E6Q11_03345</name>
</gene>
<proteinExistence type="predicted"/>
<evidence type="ECO:0000313" key="4">
    <source>
        <dbReference type="EMBL" id="TXG77120.1"/>
    </source>
</evidence>
<dbReference type="Proteomes" id="UP000321026">
    <property type="component" value="Unassembled WGS sequence"/>
</dbReference>
<keyword evidence="1" id="KW-0732">Signal</keyword>
<accession>A0A5C7J6J7</accession>
<organism evidence="4 5">
    <name type="scientific">Candidatus Dojkabacteria bacterium</name>
    <dbReference type="NCBI Taxonomy" id="2099670"/>
    <lineage>
        <taxon>Bacteria</taxon>
        <taxon>Candidatus Dojkabacteria</taxon>
    </lineage>
</organism>
<evidence type="ECO:0000256" key="1">
    <source>
        <dbReference type="ARBA" id="ARBA00022729"/>
    </source>
</evidence>
<evidence type="ECO:0000313" key="5">
    <source>
        <dbReference type="Proteomes" id="UP000321026"/>
    </source>
</evidence>
<feature type="domain" description="LamG-like jellyroll fold" evidence="3">
    <location>
        <begin position="64"/>
        <end position="200"/>
    </location>
</feature>
<evidence type="ECO:0000259" key="3">
    <source>
        <dbReference type="SMART" id="SM00560"/>
    </source>
</evidence>
<dbReference type="EMBL" id="SSDS01000053">
    <property type="protein sequence ID" value="TXG77120.1"/>
    <property type="molecule type" value="Genomic_DNA"/>
</dbReference>
<sequence>MAITDNILAYWKLDGNSNDSVASYNGTDTSITYSSGNGKIIQGAGFNGSTSKIELSTTAFGTVNTFSISMWINVTSPGTRQGVFCKTDGASTATTVFNIEVGNTANKITFSVSNGATANSVTSTASISSSTWTHVVCTCDGTDQKIYINGSLDSTTAYAGGAINNITKATTIGQFGSFGSLPYTGAIDEVGYWDRAINSTEVSQIYNSGTGIQYPFVDIITAQTGVFTLTGYSSTLTVGSTMTASTGSFLLTGNPTIFDIRGWINQSKNTSTWNNQSKHF</sequence>
<name>A0A5C7J6J7_9BACT</name>